<feature type="domain" description="Cas12f1-like TNB" evidence="3">
    <location>
        <begin position="363"/>
        <end position="449"/>
    </location>
</feature>
<keyword evidence="5" id="KW-1185">Reference proteome</keyword>
<reference evidence="4 5" key="1">
    <citation type="submission" date="2017-04" db="EMBL/GenBank/DDBJ databases">
        <authorList>
            <person name="Afonso C.L."/>
            <person name="Miller P.J."/>
            <person name="Scott M.A."/>
            <person name="Spackman E."/>
            <person name="Goraichik I."/>
            <person name="Dimitrov K.M."/>
            <person name="Suarez D.L."/>
            <person name="Swayne D.E."/>
        </authorList>
    </citation>
    <scope>NUCLEOTIDE SEQUENCE [LARGE SCALE GENOMIC DNA]</scope>
    <source>
        <strain evidence="4 5">ToBE</strain>
    </source>
</reference>
<organism evidence="4 5">
    <name type="scientific">Thermanaeromonas toyohensis ToBE</name>
    <dbReference type="NCBI Taxonomy" id="698762"/>
    <lineage>
        <taxon>Bacteria</taxon>
        <taxon>Bacillati</taxon>
        <taxon>Bacillota</taxon>
        <taxon>Clostridia</taxon>
        <taxon>Neomoorellales</taxon>
        <taxon>Neomoorellaceae</taxon>
        <taxon>Thermanaeromonas</taxon>
    </lineage>
</organism>
<sequence length="504" mass="58013">MKVKRTLRIRISAKRRPRVKRFVLDLAQFRNLFLIFQDRYHKLFGQFILNESVIYSLLADKTKNKSPEQEEALREVSVRVMEDPELKALVGRMKEQKAKLDNNYVLQTAIRQVIKDYRGFLNSITEYRTSPAKFKEQPRPPRPKKLKTIAQVTAEFNSNAFEATSRALVLRLRVKGDEKIKIKLPAGIENVSSVRLTYHLSDAWVDVVYERELEAPEGELCYLAGIDLGLDNLVSLISTNPRVRSLIVSGKEIKSFNRWFNKKAAELRSAIDTLNNKVAEEKDEARKKSMLEELSELRLYFHNLCNYRRRWIETQFHRIARILADFLYETGHKKVYIGSGATTSKDGINLGRVTNQNLMGIPFRRFISILKYKLEELGVQAEEKDEPYTSKASSLSDDILEIQKKYAEAKEKQENVTIKCSGKRIERGLYRDDALNKVFNADLNGALNILKVGAQLREVPLNFKVLLYKLSTPLKFTLYEFIYGFKSKAESLLGIGNSRLATAG</sequence>
<dbReference type="Proteomes" id="UP000192569">
    <property type="component" value="Chromosome I"/>
</dbReference>
<evidence type="ECO:0000259" key="3">
    <source>
        <dbReference type="Pfam" id="PF07282"/>
    </source>
</evidence>
<dbReference type="RefSeq" id="WP_084665004.1">
    <property type="nucleotide sequence ID" value="NZ_LT838272.1"/>
</dbReference>
<dbReference type="STRING" id="698762.SAMN00808754_1384"/>
<gene>
    <name evidence="4" type="ORF">SAMN00808754_1384</name>
</gene>
<dbReference type="AlphaFoldDB" id="A0A1W1VRN1"/>
<accession>A0A1W1VRN1</accession>
<evidence type="ECO:0000256" key="1">
    <source>
        <dbReference type="ARBA" id="ARBA00023125"/>
    </source>
</evidence>
<dbReference type="OrthoDB" id="1714574at2"/>
<evidence type="ECO:0000313" key="5">
    <source>
        <dbReference type="Proteomes" id="UP000192569"/>
    </source>
</evidence>
<name>A0A1W1VRN1_9FIRM</name>
<protein>
    <submittedName>
        <fullName evidence="4">Transposase, IS605 OrfB family, central region</fullName>
    </submittedName>
</protein>
<evidence type="ECO:0000256" key="2">
    <source>
        <dbReference type="SAM" id="Coils"/>
    </source>
</evidence>
<dbReference type="InterPro" id="IPR010095">
    <property type="entry name" value="Cas12f1-like_TNB"/>
</dbReference>
<feature type="coiled-coil region" evidence="2">
    <location>
        <begin position="392"/>
        <end position="419"/>
    </location>
</feature>
<dbReference type="Pfam" id="PF07282">
    <property type="entry name" value="Cas12f1-like_TNB"/>
    <property type="match status" value="1"/>
</dbReference>
<keyword evidence="1" id="KW-0238">DNA-binding</keyword>
<keyword evidence="2" id="KW-0175">Coiled coil</keyword>
<proteinExistence type="predicted"/>
<dbReference type="EMBL" id="LT838272">
    <property type="protein sequence ID" value="SMB96019.1"/>
    <property type="molecule type" value="Genomic_DNA"/>
</dbReference>
<evidence type="ECO:0000313" key="4">
    <source>
        <dbReference type="EMBL" id="SMB96019.1"/>
    </source>
</evidence>
<dbReference type="GO" id="GO:0003677">
    <property type="term" value="F:DNA binding"/>
    <property type="evidence" value="ECO:0007669"/>
    <property type="project" value="UniProtKB-KW"/>
</dbReference>